<gene>
    <name evidence="1" type="ORF">S12H4_60398</name>
</gene>
<sequence>LPALKDRRRSSSTFLLPLKKSFKITIRTEGQSVIVDFGAAGKLKIPCQNTLQIRVILLTLLDNNLISTREVSEALGFSTVHTLNLTQKLHTDDISALIDKRKGQQQEYRFTPEVKAELIQQFVLDIVSSGKSSGKL</sequence>
<name>X1UY87_9ZZZZ</name>
<organism evidence="1">
    <name type="scientific">marine sediment metagenome</name>
    <dbReference type="NCBI Taxonomy" id="412755"/>
    <lineage>
        <taxon>unclassified sequences</taxon>
        <taxon>metagenomes</taxon>
        <taxon>ecological metagenomes</taxon>
    </lineage>
</organism>
<feature type="non-terminal residue" evidence="1">
    <location>
        <position position="1"/>
    </location>
</feature>
<evidence type="ECO:0000313" key="1">
    <source>
        <dbReference type="EMBL" id="GAJ22429.1"/>
    </source>
</evidence>
<accession>X1UY87</accession>
<reference evidence="1" key="1">
    <citation type="journal article" date="2014" name="Front. Microbiol.">
        <title>High frequency of phylogenetically diverse reductive dehalogenase-homologous genes in deep subseafloor sedimentary metagenomes.</title>
        <authorList>
            <person name="Kawai M."/>
            <person name="Futagami T."/>
            <person name="Toyoda A."/>
            <person name="Takaki Y."/>
            <person name="Nishi S."/>
            <person name="Hori S."/>
            <person name="Arai W."/>
            <person name="Tsubouchi T."/>
            <person name="Morono Y."/>
            <person name="Uchiyama I."/>
            <person name="Ito T."/>
            <person name="Fujiyama A."/>
            <person name="Inagaki F."/>
            <person name="Takami H."/>
        </authorList>
    </citation>
    <scope>NUCLEOTIDE SEQUENCE</scope>
    <source>
        <strain evidence="1">Expedition CK06-06</strain>
    </source>
</reference>
<proteinExistence type="predicted"/>
<comment type="caution">
    <text evidence="1">The sequence shown here is derived from an EMBL/GenBank/DDBJ whole genome shotgun (WGS) entry which is preliminary data.</text>
</comment>
<feature type="non-terminal residue" evidence="1">
    <location>
        <position position="136"/>
    </location>
</feature>
<dbReference type="AlphaFoldDB" id="X1UY87"/>
<protein>
    <submittedName>
        <fullName evidence="1">Uncharacterized protein</fullName>
    </submittedName>
</protein>
<dbReference type="EMBL" id="BARW01039743">
    <property type="protein sequence ID" value="GAJ22429.1"/>
    <property type="molecule type" value="Genomic_DNA"/>
</dbReference>